<gene>
    <name evidence="2" type="ORF">FHK82_01680</name>
</gene>
<feature type="domain" description="Methyltransferase" evidence="1">
    <location>
        <begin position="47"/>
        <end position="155"/>
    </location>
</feature>
<name>A0A558DFA8_9GAMM</name>
<dbReference type="SUPFAM" id="SSF53335">
    <property type="entry name" value="S-adenosyl-L-methionine-dependent methyltransferases"/>
    <property type="match status" value="1"/>
</dbReference>
<dbReference type="GO" id="GO:0032259">
    <property type="term" value="P:methylation"/>
    <property type="evidence" value="ECO:0007669"/>
    <property type="project" value="UniProtKB-KW"/>
</dbReference>
<comment type="caution">
    <text evidence="2">The sequence shown here is derived from an EMBL/GenBank/DDBJ whole genome shotgun (WGS) entry which is preliminary data.</text>
</comment>
<keyword evidence="2" id="KW-0489">Methyltransferase</keyword>
<dbReference type="Gene3D" id="3.40.50.150">
    <property type="entry name" value="Vaccinia Virus protein VP39"/>
    <property type="match status" value="1"/>
</dbReference>
<keyword evidence="2" id="KW-0808">Transferase</keyword>
<protein>
    <submittedName>
        <fullName evidence="2">Methyltransferase domain-containing protein</fullName>
    </submittedName>
</protein>
<dbReference type="Proteomes" id="UP000317355">
    <property type="component" value="Unassembled WGS sequence"/>
</dbReference>
<accession>A0A558DFA8</accession>
<dbReference type="InterPro" id="IPR050723">
    <property type="entry name" value="CFA/CMAS"/>
</dbReference>
<dbReference type="CDD" id="cd02440">
    <property type="entry name" value="AdoMet_MTases"/>
    <property type="match status" value="1"/>
</dbReference>
<dbReference type="InterPro" id="IPR025714">
    <property type="entry name" value="Methyltranfer_dom"/>
</dbReference>
<evidence type="ECO:0000313" key="3">
    <source>
        <dbReference type="Proteomes" id="UP000317355"/>
    </source>
</evidence>
<reference evidence="2 3" key="1">
    <citation type="submission" date="2019-07" db="EMBL/GenBank/DDBJ databases">
        <title>The pathways for chlorine oxyanion respiration interact through the shared metabolite chlorate.</title>
        <authorList>
            <person name="Barnum T.P."/>
            <person name="Cheng Y."/>
            <person name="Hill K.A."/>
            <person name="Lucas L.N."/>
            <person name="Carlson H.K."/>
            <person name="Coates J.D."/>
        </authorList>
    </citation>
    <scope>NUCLEOTIDE SEQUENCE [LARGE SCALE GENOMIC DNA]</scope>
    <source>
        <strain evidence="2">BK-3</strain>
    </source>
</reference>
<evidence type="ECO:0000313" key="2">
    <source>
        <dbReference type="EMBL" id="TVT59716.1"/>
    </source>
</evidence>
<organism evidence="2 3">
    <name type="scientific">Sedimenticola thiotaurini</name>
    <dbReference type="NCBI Taxonomy" id="1543721"/>
    <lineage>
        <taxon>Bacteria</taxon>
        <taxon>Pseudomonadati</taxon>
        <taxon>Pseudomonadota</taxon>
        <taxon>Gammaproteobacteria</taxon>
        <taxon>Chromatiales</taxon>
        <taxon>Sedimenticolaceae</taxon>
        <taxon>Sedimenticola</taxon>
    </lineage>
</organism>
<dbReference type="GO" id="GO:0008168">
    <property type="term" value="F:methyltransferase activity"/>
    <property type="evidence" value="ECO:0007669"/>
    <property type="project" value="UniProtKB-KW"/>
</dbReference>
<sequence length="199" mass="22810">MITKEKQYKNSFSGKGVFPPKYAFTLLIPFRNIFLSPRKLIQRLDLKEDHKVLEIGPGPGYFSTHVAKKLKRGRLVLLDIQCEMLDFSKKRLDKRKITNVEYKLTDGVSIDLESDDFDRIFMVTVIGEVDNQSNYLNEINRILKEDGVLSISELAGDPDKLSIEELQSLVTAHGFEASDIFGSKLNYTVNFRKKNKSDM</sequence>
<dbReference type="AlphaFoldDB" id="A0A558DFA8"/>
<proteinExistence type="predicted"/>
<dbReference type="InterPro" id="IPR029063">
    <property type="entry name" value="SAM-dependent_MTases_sf"/>
</dbReference>
<evidence type="ECO:0000259" key="1">
    <source>
        <dbReference type="Pfam" id="PF13847"/>
    </source>
</evidence>
<dbReference type="PANTHER" id="PTHR43667">
    <property type="entry name" value="CYCLOPROPANE-FATTY-ACYL-PHOSPHOLIPID SYNTHASE"/>
    <property type="match status" value="1"/>
</dbReference>
<dbReference type="EMBL" id="VMRY01000003">
    <property type="protein sequence ID" value="TVT59716.1"/>
    <property type="molecule type" value="Genomic_DNA"/>
</dbReference>
<dbReference type="PANTHER" id="PTHR43667:SF2">
    <property type="entry name" value="FATTY ACID C-METHYL TRANSFERASE"/>
    <property type="match status" value="1"/>
</dbReference>
<dbReference type="Pfam" id="PF13847">
    <property type="entry name" value="Methyltransf_31"/>
    <property type="match status" value="1"/>
</dbReference>